<proteinExistence type="predicted"/>
<dbReference type="Pfam" id="PF00326">
    <property type="entry name" value="Peptidase_S9"/>
    <property type="match status" value="1"/>
</dbReference>
<reference evidence="3 5" key="1">
    <citation type="submission" date="2017-05" db="EMBL/GenBank/DDBJ databases">
        <authorList>
            <person name="Blom J."/>
        </authorList>
    </citation>
    <scope>NUCLEOTIDE SEQUENCE [LARGE SCALE GENOMIC DNA]</scope>
    <source>
        <strain evidence="3">PD885</strain>
    </source>
</reference>
<evidence type="ECO:0000259" key="2">
    <source>
        <dbReference type="Pfam" id="PF00326"/>
    </source>
</evidence>
<reference evidence="4 6" key="2">
    <citation type="submission" date="2017-05" db="EMBL/GenBank/DDBJ databases">
        <authorList>
            <person name="Song R."/>
            <person name="Chenine A.L."/>
            <person name="Ruprecht R.M."/>
        </authorList>
    </citation>
    <scope>NUCLEOTIDE SEQUENCE [LARGE SCALE GENOMIC DNA]</scope>
    <source>
        <strain evidence="4">PD5205</strain>
    </source>
</reference>
<evidence type="ECO:0000313" key="3">
    <source>
        <dbReference type="EMBL" id="SMQ99924.1"/>
    </source>
</evidence>
<feature type="domain" description="Peptidase S9 prolyl oligopeptidase catalytic" evidence="2">
    <location>
        <begin position="42"/>
        <end position="85"/>
    </location>
</feature>
<evidence type="ECO:0000313" key="6">
    <source>
        <dbReference type="Proteomes" id="UP000195953"/>
    </source>
</evidence>
<dbReference type="Proteomes" id="UP000195877">
    <property type="component" value="Chromosome 1"/>
</dbReference>
<evidence type="ECO:0000313" key="5">
    <source>
        <dbReference type="Proteomes" id="UP000195877"/>
    </source>
</evidence>
<name>A0A1Y6H8T1_9XANT</name>
<dbReference type="InterPro" id="IPR001375">
    <property type="entry name" value="Peptidase_S9_cat"/>
</dbReference>
<evidence type="ECO:0000313" key="4">
    <source>
        <dbReference type="EMBL" id="SMR02623.1"/>
    </source>
</evidence>
<dbReference type="eggNOG" id="COG1506">
    <property type="taxonomic scope" value="Bacteria"/>
</dbReference>
<feature type="region of interest" description="Disordered" evidence="1">
    <location>
        <begin position="81"/>
        <end position="111"/>
    </location>
</feature>
<sequence>MYHAYTAVPRWRFGLQQRYRVIENIYVGPQGSRIPKSFTIATPLLSGLWFAVASIDGMGTSNRSRAFHDVAWRNLKDAGLPDRIAPGTRPPPRTILGTTSMAGSMQPAITT</sequence>
<accession>A0A1Y6H8T1</accession>
<dbReference type="Proteomes" id="UP000195953">
    <property type="component" value="Chromosome 1"/>
</dbReference>
<dbReference type="EMBL" id="LT853885">
    <property type="protein sequence ID" value="SMR02623.1"/>
    <property type="molecule type" value="Genomic_DNA"/>
</dbReference>
<feature type="compositionally biased region" description="Polar residues" evidence="1">
    <location>
        <begin position="96"/>
        <end position="111"/>
    </location>
</feature>
<gene>
    <name evidence="4" type="ORF">PD5205_01312</name>
    <name evidence="3" type="ORF">PD885_02694</name>
</gene>
<dbReference type="STRING" id="48664.BER92_06305"/>
<keyword evidence="5" id="KW-1185">Reference proteome</keyword>
<dbReference type="AlphaFoldDB" id="A0A1Y6H8T1"/>
<organism evidence="4 6">
    <name type="scientific">Xanthomonas fragariae</name>
    <dbReference type="NCBI Taxonomy" id="48664"/>
    <lineage>
        <taxon>Bacteria</taxon>
        <taxon>Pseudomonadati</taxon>
        <taxon>Pseudomonadota</taxon>
        <taxon>Gammaproteobacteria</taxon>
        <taxon>Lysobacterales</taxon>
        <taxon>Lysobacteraceae</taxon>
        <taxon>Xanthomonas</taxon>
    </lineage>
</organism>
<dbReference type="EMBL" id="LT853882">
    <property type="protein sequence ID" value="SMQ99924.1"/>
    <property type="molecule type" value="Genomic_DNA"/>
</dbReference>
<protein>
    <recommendedName>
        <fullName evidence="2">Peptidase S9 prolyl oligopeptidase catalytic domain-containing protein</fullName>
    </recommendedName>
</protein>
<evidence type="ECO:0000256" key="1">
    <source>
        <dbReference type="SAM" id="MobiDB-lite"/>
    </source>
</evidence>